<evidence type="ECO:0000259" key="8">
    <source>
        <dbReference type="Pfam" id="PF01757"/>
    </source>
</evidence>
<keyword evidence="3" id="KW-1003">Cell membrane</keyword>
<keyword evidence="5 7" id="KW-1133">Transmembrane helix</keyword>
<evidence type="ECO:0000313" key="10">
    <source>
        <dbReference type="Proteomes" id="UP000095546"/>
    </source>
</evidence>
<feature type="transmembrane region" description="Helical" evidence="7">
    <location>
        <begin position="21"/>
        <end position="44"/>
    </location>
</feature>
<dbReference type="AlphaFoldDB" id="A0A174AFZ0"/>
<evidence type="ECO:0000256" key="7">
    <source>
        <dbReference type="SAM" id="Phobius"/>
    </source>
</evidence>
<dbReference type="PANTHER" id="PTHR40074:SF2">
    <property type="entry name" value="O-ACETYLTRANSFERASE WECH"/>
    <property type="match status" value="1"/>
</dbReference>
<evidence type="ECO:0000256" key="2">
    <source>
        <dbReference type="ARBA" id="ARBA00007400"/>
    </source>
</evidence>
<dbReference type="GO" id="GO:0009246">
    <property type="term" value="P:enterobacterial common antigen biosynthetic process"/>
    <property type="evidence" value="ECO:0007669"/>
    <property type="project" value="TreeGrafter"/>
</dbReference>
<dbReference type="RefSeq" id="WP_072003565.1">
    <property type="nucleotide sequence ID" value="NZ_CABIWZ010000010.1"/>
</dbReference>
<feature type="domain" description="Acyltransferase 3" evidence="8">
    <location>
        <begin position="20"/>
        <end position="363"/>
    </location>
</feature>
<organism evidence="9 10">
    <name type="scientific">Mitsuokella jalaludinii</name>
    <dbReference type="NCBI Taxonomy" id="187979"/>
    <lineage>
        <taxon>Bacteria</taxon>
        <taxon>Bacillati</taxon>
        <taxon>Bacillota</taxon>
        <taxon>Negativicutes</taxon>
        <taxon>Selenomonadales</taxon>
        <taxon>Selenomonadaceae</taxon>
        <taxon>Mitsuokella</taxon>
    </lineage>
</organism>
<dbReference type="InterPro" id="IPR002656">
    <property type="entry name" value="Acyl_transf_3_dom"/>
</dbReference>
<evidence type="ECO:0000256" key="5">
    <source>
        <dbReference type="ARBA" id="ARBA00022989"/>
    </source>
</evidence>
<keyword evidence="10" id="KW-1185">Reference proteome</keyword>
<dbReference type="GO" id="GO:0005886">
    <property type="term" value="C:plasma membrane"/>
    <property type="evidence" value="ECO:0007669"/>
    <property type="project" value="UniProtKB-SubCell"/>
</dbReference>
<feature type="transmembrane region" description="Helical" evidence="7">
    <location>
        <begin position="280"/>
        <end position="299"/>
    </location>
</feature>
<proteinExistence type="inferred from homology"/>
<feature type="transmembrane region" description="Helical" evidence="7">
    <location>
        <begin position="140"/>
        <end position="160"/>
    </location>
</feature>
<feature type="transmembrane region" description="Helical" evidence="7">
    <location>
        <begin position="98"/>
        <end position="120"/>
    </location>
</feature>
<comment type="similarity">
    <text evidence="2">Belongs to the acyltransferase 3 family.</text>
</comment>
<evidence type="ECO:0000256" key="3">
    <source>
        <dbReference type="ARBA" id="ARBA00022475"/>
    </source>
</evidence>
<sequence length="389" mass="45165">MTEQESRAAAPAKKRKPRLPAIEYIRGIAMMGVIAIHVGSQYLMNQTANIHLIALLEVASRFSVPIFFFISAFGLFYNLNIDEPLDYRAFMKKRFRTVLVPYLVWSAFYLLHDGLFYGVGFPDPLHLLSILFFGTAKYQLYFLVILIWFYLLMPLWIAIVRRAGKASLILLFVAQLGFDYWSSFSVAFNTFVYALPDHSFLKPFLMYRLNYWVVHYVFIFVLGGYLAVHIKRFQRFMQENRRAITVFFWASLIWLLAYYYQLIVETGYTPLEAINTAHQLSPAGLFYTLASSVFFFTIFTYQKYPSWLNPVLHQLGRHSYFAYLVHPLFITYAATLLQKSGHLMTAPVAILFYFAILGLSMAAAAICRKLGERLPILNEWTIGVYPRKK</sequence>
<feature type="transmembrane region" description="Helical" evidence="7">
    <location>
        <begin position="242"/>
        <end position="260"/>
    </location>
</feature>
<accession>A0A174AFZ0</accession>
<feature type="transmembrane region" description="Helical" evidence="7">
    <location>
        <begin position="167"/>
        <end position="191"/>
    </location>
</feature>
<evidence type="ECO:0000313" key="9">
    <source>
        <dbReference type="EMBL" id="CUN87133.1"/>
    </source>
</evidence>
<dbReference type="eggNOG" id="COG1835">
    <property type="taxonomic scope" value="Bacteria"/>
</dbReference>
<comment type="subcellular location">
    <subcellularLocation>
        <location evidence="1">Cell membrane</location>
        <topology evidence="1">Multi-pass membrane protein</topology>
    </subcellularLocation>
</comment>
<dbReference type="Pfam" id="PF01757">
    <property type="entry name" value="Acyl_transf_3"/>
    <property type="match status" value="1"/>
</dbReference>
<dbReference type="PANTHER" id="PTHR40074">
    <property type="entry name" value="O-ACETYLTRANSFERASE WECH"/>
    <property type="match status" value="1"/>
</dbReference>
<dbReference type="STRING" id="187979.ERS852385_01577"/>
<keyword evidence="4 7" id="KW-0812">Transmembrane</keyword>
<dbReference type="GO" id="GO:0016413">
    <property type="term" value="F:O-acetyltransferase activity"/>
    <property type="evidence" value="ECO:0007669"/>
    <property type="project" value="TreeGrafter"/>
</dbReference>
<evidence type="ECO:0000256" key="1">
    <source>
        <dbReference type="ARBA" id="ARBA00004651"/>
    </source>
</evidence>
<evidence type="ECO:0000256" key="6">
    <source>
        <dbReference type="ARBA" id="ARBA00023136"/>
    </source>
</evidence>
<reference evidence="9 10" key="1">
    <citation type="submission" date="2015-09" db="EMBL/GenBank/DDBJ databases">
        <authorList>
            <consortium name="Pathogen Informatics"/>
        </authorList>
    </citation>
    <scope>NUCLEOTIDE SEQUENCE [LARGE SCALE GENOMIC DNA]</scope>
    <source>
        <strain evidence="9 10">2789STDY5608828</strain>
    </source>
</reference>
<name>A0A174AFZ0_9FIRM</name>
<keyword evidence="6 7" id="KW-0472">Membrane</keyword>
<feature type="transmembrane region" description="Helical" evidence="7">
    <location>
        <begin position="50"/>
        <end position="77"/>
    </location>
</feature>
<feature type="transmembrane region" description="Helical" evidence="7">
    <location>
        <begin position="320"/>
        <end position="337"/>
    </location>
</feature>
<feature type="transmembrane region" description="Helical" evidence="7">
    <location>
        <begin position="211"/>
        <end position="230"/>
    </location>
</feature>
<evidence type="ECO:0000256" key="4">
    <source>
        <dbReference type="ARBA" id="ARBA00022692"/>
    </source>
</evidence>
<feature type="transmembrane region" description="Helical" evidence="7">
    <location>
        <begin position="343"/>
        <end position="367"/>
    </location>
</feature>
<dbReference type="EMBL" id="CYYU01000010">
    <property type="protein sequence ID" value="CUN87133.1"/>
    <property type="molecule type" value="Genomic_DNA"/>
</dbReference>
<dbReference type="Proteomes" id="UP000095546">
    <property type="component" value="Unassembled WGS sequence"/>
</dbReference>
<gene>
    <name evidence="9" type="ORF">ERS852385_01577</name>
</gene>
<protein>
    <submittedName>
        <fullName evidence="9">Uncharacterized protein conserved in bacteria</fullName>
    </submittedName>
</protein>